<dbReference type="AlphaFoldDB" id="A0A369C352"/>
<sequence length="163" mass="16833">MTDSSPVLPANAGERILLTLWAGGLWIAGYLVAPLLFATLEERQLAGMVAGRVFTATSYLGLACGALLLAGALYREGRRIMGDWRAAVVGVMLVLTAAGEFLLQPRMAALKAEGLLEGSAAAARFGLLHGISSSLWLVNSVLALALVMAAGTVLSGRPIRAGG</sequence>
<evidence type="ECO:0000256" key="3">
    <source>
        <dbReference type="ARBA" id="ARBA00022989"/>
    </source>
</evidence>
<feature type="transmembrane region" description="Helical" evidence="5">
    <location>
        <begin position="134"/>
        <end position="154"/>
    </location>
</feature>
<dbReference type="GO" id="GO:0016020">
    <property type="term" value="C:membrane"/>
    <property type="evidence" value="ECO:0007669"/>
    <property type="project" value="UniProtKB-SubCell"/>
</dbReference>
<accession>A0A369C352</accession>
<reference evidence="7 8" key="1">
    <citation type="submission" date="2018-07" db="EMBL/GenBank/DDBJ databases">
        <title>Genomic Encyclopedia of Type Strains, Phase IV (KMG-IV): sequencing the most valuable type-strain genomes for metagenomic binning, comparative biology and taxonomic classification.</title>
        <authorList>
            <person name="Goeker M."/>
        </authorList>
    </citation>
    <scope>NUCLEOTIDE SEQUENCE [LARGE SCALE GENOMIC DNA]</scope>
    <source>
        <strain evidence="7 8">DSM 26407</strain>
    </source>
</reference>
<keyword evidence="2 5" id="KW-0812">Transmembrane</keyword>
<dbReference type="RefSeq" id="WP_211314939.1">
    <property type="nucleotide sequence ID" value="NZ_QPJY01000007.1"/>
</dbReference>
<name>A0A369C352_9GAMM</name>
<dbReference type="InterPro" id="IPR025423">
    <property type="entry name" value="TMEM205-like"/>
</dbReference>
<organism evidence="7 8">
    <name type="scientific">Thioalbus denitrificans</name>
    <dbReference type="NCBI Taxonomy" id="547122"/>
    <lineage>
        <taxon>Bacteria</taxon>
        <taxon>Pseudomonadati</taxon>
        <taxon>Pseudomonadota</taxon>
        <taxon>Gammaproteobacteria</taxon>
        <taxon>Chromatiales</taxon>
        <taxon>Ectothiorhodospiraceae</taxon>
        <taxon>Thioalbus</taxon>
    </lineage>
</organism>
<feature type="transmembrane region" description="Helical" evidence="5">
    <location>
        <begin position="16"/>
        <end position="37"/>
    </location>
</feature>
<dbReference type="EMBL" id="QPJY01000007">
    <property type="protein sequence ID" value="RCX28329.1"/>
    <property type="molecule type" value="Genomic_DNA"/>
</dbReference>
<evidence type="ECO:0000259" key="6">
    <source>
        <dbReference type="Pfam" id="PF13664"/>
    </source>
</evidence>
<feature type="domain" description="TMEM205-like" evidence="6">
    <location>
        <begin position="17"/>
        <end position="114"/>
    </location>
</feature>
<keyword evidence="4 5" id="KW-0472">Membrane</keyword>
<keyword evidence="8" id="KW-1185">Reference proteome</keyword>
<comment type="subcellular location">
    <subcellularLocation>
        <location evidence="1">Membrane</location>
    </subcellularLocation>
</comment>
<dbReference type="Pfam" id="PF13664">
    <property type="entry name" value="DUF4149"/>
    <property type="match status" value="1"/>
</dbReference>
<gene>
    <name evidence="7" type="ORF">DFQ59_10773</name>
</gene>
<evidence type="ECO:0000256" key="1">
    <source>
        <dbReference type="ARBA" id="ARBA00004370"/>
    </source>
</evidence>
<feature type="transmembrane region" description="Helical" evidence="5">
    <location>
        <begin position="86"/>
        <end position="103"/>
    </location>
</feature>
<proteinExistence type="predicted"/>
<evidence type="ECO:0000256" key="4">
    <source>
        <dbReference type="ARBA" id="ARBA00023136"/>
    </source>
</evidence>
<evidence type="ECO:0000313" key="7">
    <source>
        <dbReference type="EMBL" id="RCX28329.1"/>
    </source>
</evidence>
<keyword evidence="3 5" id="KW-1133">Transmembrane helix</keyword>
<evidence type="ECO:0000256" key="5">
    <source>
        <dbReference type="SAM" id="Phobius"/>
    </source>
</evidence>
<comment type="caution">
    <text evidence="7">The sequence shown here is derived from an EMBL/GenBank/DDBJ whole genome shotgun (WGS) entry which is preliminary data.</text>
</comment>
<evidence type="ECO:0000256" key="2">
    <source>
        <dbReference type="ARBA" id="ARBA00022692"/>
    </source>
</evidence>
<feature type="transmembrane region" description="Helical" evidence="5">
    <location>
        <begin position="49"/>
        <end position="74"/>
    </location>
</feature>
<protein>
    <submittedName>
        <fullName evidence="7">Uncharacterized protein DUF4149</fullName>
    </submittedName>
</protein>
<evidence type="ECO:0000313" key="8">
    <source>
        <dbReference type="Proteomes" id="UP000252707"/>
    </source>
</evidence>
<dbReference type="Proteomes" id="UP000252707">
    <property type="component" value="Unassembled WGS sequence"/>
</dbReference>